<gene>
    <name evidence="2" type="ORF">FAES_4366</name>
</gene>
<dbReference type="STRING" id="1166018.FAES_4366"/>
<sequence length="45" mass="4720">MACLRSRLGEPSSTSAARRSPNRISTNRSINCLIALGLFGSRAAG</sequence>
<reference evidence="2 3" key="1">
    <citation type="journal article" date="2012" name="J. Bacteriol.">
        <title>Genome Sequence of Fibrella aestuarina BUZ 2T, a Filamentous Marine Bacterium.</title>
        <authorList>
            <person name="Filippini M."/>
            <person name="Qi W."/>
            <person name="Blom J."/>
            <person name="Goesmann A."/>
            <person name="Smits T.H."/>
            <person name="Bagheri H.C."/>
        </authorList>
    </citation>
    <scope>NUCLEOTIDE SEQUENCE [LARGE SCALE GENOMIC DNA]</scope>
    <source>
        <strain evidence="3">BUZ 2T</strain>
    </source>
</reference>
<feature type="region of interest" description="Disordered" evidence="1">
    <location>
        <begin position="1"/>
        <end position="22"/>
    </location>
</feature>
<evidence type="ECO:0000313" key="2">
    <source>
        <dbReference type="EMBL" id="CCH02365.1"/>
    </source>
</evidence>
<evidence type="ECO:0000313" key="3">
    <source>
        <dbReference type="Proteomes" id="UP000011058"/>
    </source>
</evidence>
<dbReference type="EMBL" id="HE796683">
    <property type="protein sequence ID" value="CCH02365.1"/>
    <property type="molecule type" value="Genomic_DNA"/>
</dbReference>
<dbReference type="RefSeq" id="WP_015333464.1">
    <property type="nucleotide sequence ID" value="NC_020054.1"/>
</dbReference>
<dbReference type="Proteomes" id="UP000011058">
    <property type="component" value="Chromosome"/>
</dbReference>
<keyword evidence="3" id="KW-1185">Reference proteome</keyword>
<accession>I0KE12</accession>
<protein>
    <submittedName>
        <fullName evidence="2">Uncharacterized protein</fullName>
    </submittedName>
</protein>
<dbReference type="HOGENOM" id="CLU_3200080_0_0_10"/>
<evidence type="ECO:0000256" key="1">
    <source>
        <dbReference type="SAM" id="MobiDB-lite"/>
    </source>
</evidence>
<feature type="compositionally biased region" description="Polar residues" evidence="1">
    <location>
        <begin position="11"/>
        <end position="22"/>
    </location>
</feature>
<proteinExistence type="predicted"/>
<dbReference type="AlphaFoldDB" id="I0KE12"/>
<organism evidence="2 3">
    <name type="scientific">Fibrella aestuarina BUZ 2</name>
    <dbReference type="NCBI Taxonomy" id="1166018"/>
    <lineage>
        <taxon>Bacteria</taxon>
        <taxon>Pseudomonadati</taxon>
        <taxon>Bacteroidota</taxon>
        <taxon>Cytophagia</taxon>
        <taxon>Cytophagales</taxon>
        <taxon>Spirosomataceae</taxon>
        <taxon>Fibrella</taxon>
    </lineage>
</organism>
<dbReference type="KEGG" id="fae:FAES_4366"/>
<name>I0KE12_9BACT</name>